<evidence type="ECO:0000313" key="2">
    <source>
        <dbReference type="Proteomes" id="UP000002035"/>
    </source>
</evidence>
<evidence type="ECO:0000313" key="1">
    <source>
        <dbReference type="EMBL" id="EEQ28847.1"/>
    </source>
</evidence>
<dbReference type="AlphaFoldDB" id="C5FHC8"/>
<proteinExistence type="predicted"/>
<gene>
    <name evidence="1" type="ORF">MCYG_01666</name>
</gene>
<keyword evidence="2" id="KW-1185">Reference proteome</keyword>
<accession>C5FHC8</accession>
<dbReference type="Proteomes" id="UP000002035">
    <property type="component" value="Unassembled WGS sequence"/>
</dbReference>
<dbReference type="VEuPathDB" id="FungiDB:MCYG_01666"/>
<name>C5FHC8_ARTOC</name>
<reference evidence="2" key="1">
    <citation type="journal article" date="2012" name="MBio">
        <title>Comparative genome analysis of Trichophyton rubrum and related dermatophytes reveals candidate genes involved in infection.</title>
        <authorList>
            <person name="Martinez D.A."/>
            <person name="Oliver B.G."/>
            <person name="Graeser Y."/>
            <person name="Goldberg J.M."/>
            <person name="Li W."/>
            <person name="Martinez-Rossi N.M."/>
            <person name="Monod M."/>
            <person name="Shelest E."/>
            <person name="Barton R.C."/>
            <person name="Birch E."/>
            <person name="Brakhage A.A."/>
            <person name="Chen Z."/>
            <person name="Gurr S.J."/>
            <person name="Heiman D."/>
            <person name="Heitman J."/>
            <person name="Kosti I."/>
            <person name="Rossi A."/>
            <person name="Saif S."/>
            <person name="Samalova M."/>
            <person name="Saunders C.W."/>
            <person name="Shea T."/>
            <person name="Summerbell R.C."/>
            <person name="Xu J."/>
            <person name="Young S."/>
            <person name="Zeng Q."/>
            <person name="Birren B.W."/>
            <person name="Cuomo C.A."/>
            <person name="White T.C."/>
        </authorList>
    </citation>
    <scope>NUCLEOTIDE SEQUENCE [LARGE SCALE GENOMIC DNA]</scope>
    <source>
        <strain evidence="2">ATCC MYA-4605 / CBS 113480</strain>
    </source>
</reference>
<dbReference type="EMBL" id="DS995702">
    <property type="protein sequence ID" value="EEQ28847.1"/>
    <property type="molecule type" value="Genomic_DNA"/>
</dbReference>
<organism evidence="1 2">
    <name type="scientific">Arthroderma otae (strain ATCC MYA-4605 / CBS 113480)</name>
    <name type="common">Microsporum canis</name>
    <dbReference type="NCBI Taxonomy" id="554155"/>
    <lineage>
        <taxon>Eukaryota</taxon>
        <taxon>Fungi</taxon>
        <taxon>Dikarya</taxon>
        <taxon>Ascomycota</taxon>
        <taxon>Pezizomycotina</taxon>
        <taxon>Eurotiomycetes</taxon>
        <taxon>Eurotiomycetidae</taxon>
        <taxon>Onygenales</taxon>
        <taxon>Arthrodermataceae</taxon>
        <taxon>Microsporum</taxon>
    </lineage>
</organism>
<dbReference type="GeneID" id="9222988"/>
<dbReference type="HOGENOM" id="CLU_1786435_0_0_1"/>
<dbReference type="RefSeq" id="XP_002848732.1">
    <property type="nucleotide sequence ID" value="XM_002848686.1"/>
</dbReference>
<sequence length="145" mass="16435">MGWGKVLPYQASFRNLVACRTKCQLLVCLPVKVAQGVDDAADGANRNGGYKTGQRSRKLKQKSLSAVFRTARKPLVYMRRGDEQGEQLSVRRSPGSDSFACYSVIFFLLQRESRRSIALIYRSVDCLYEESSGRSSFFLLYVESW</sequence>
<protein>
    <submittedName>
        <fullName evidence="1">Uncharacterized protein</fullName>
    </submittedName>
</protein>